<dbReference type="SUPFAM" id="SSF56784">
    <property type="entry name" value="HAD-like"/>
    <property type="match status" value="1"/>
</dbReference>
<name>A0A212QX76_9CHLR</name>
<dbReference type="InterPro" id="IPR006357">
    <property type="entry name" value="HAD-SF_hydro_IIA"/>
</dbReference>
<dbReference type="InterPro" id="IPR006355">
    <property type="entry name" value="LHPP/HDHD2"/>
</dbReference>
<keyword evidence="4" id="KW-0460">Magnesium</keyword>
<dbReference type="NCBIfam" id="TIGR01460">
    <property type="entry name" value="HAD-SF-IIA"/>
    <property type="match status" value="1"/>
</dbReference>
<evidence type="ECO:0000256" key="2">
    <source>
        <dbReference type="ARBA" id="ARBA00007958"/>
    </source>
</evidence>
<evidence type="ECO:0000313" key="6">
    <source>
        <dbReference type="EMBL" id="SNB64344.1"/>
    </source>
</evidence>
<dbReference type="EMBL" id="FYEK01000027">
    <property type="protein sequence ID" value="SNB64344.1"/>
    <property type="molecule type" value="Genomic_DNA"/>
</dbReference>
<evidence type="ECO:0000313" key="7">
    <source>
        <dbReference type="Proteomes" id="UP000197025"/>
    </source>
</evidence>
<gene>
    <name evidence="6" type="ORF">SAMN02746019_00008120</name>
</gene>
<dbReference type="OrthoDB" id="148966at2"/>
<evidence type="ECO:0000256" key="4">
    <source>
        <dbReference type="ARBA" id="ARBA00022842"/>
    </source>
</evidence>
<dbReference type="Pfam" id="PF13344">
    <property type="entry name" value="Hydrolase_6"/>
    <property type="match status" value="1"/>
</dbReference>
<dbReference type="InterPro" id="IPR036412">
    <property type="entry name" value="HAD-like_sf"/>
</dbReference>
<sequence length="261" mass="28241">MSAAPRAPEIAAVLLDLDGTLYTAEGPIPGAAEAVRALRAHGVTVRFVTNTTTRSRRALAERLNRMGFPAVPEEIYSPPWAAGCFLRARGARAFLLVPEGAREDFAGVPEDDQRPDYVVVGDLGEDWTFERLNRAFRLILEEGAGLIGLGRTRYWRAADGLRLDVGPFVAALEEATGRKALILGKPDPAFFRLILEDLKVPPERVAMVGDDIEIDVGGAQGVGMRGVLVRTGKFRPADLEGSIRPDAVLGSVAELPVWRFG</sequence>
<dbReference type="RefSeq" id="WP_088571064.1">
    <property type="nucleotide sequence ID" value="NZ_FYEK01000027.1"/>
</dbReference>
<dbReference type="GO" id="GO:0005737">
    <property type="term" value="C:cytoplasm"/>
    <property type="evidence" value="ECO:0007669"/>
    <property type="project" value="TreeGrafter"/>
</dbReference>
<dbReference type="AlphaFoldDB" id="A0A212QX76"/>
<keyword evidence="6" id="KW-0378">Hydrolase</keyword>
<evidence type="ECO:0000256" key="5">
    <source>
        <dbReference type="ARBA" id="ARBA00039666"/>
    </source>
</evidence>
<accession>A0A212QX76</accession>
<reference evidence="7" key="1">
    <citation type="submission" date="2017-06" db="EMBL/GenBank/DDBJ databases">
        <authorList>
            <person name="Varghese N."/>
            <person name="Submissions S."/>
        </authorList>
    </citation>
    <scope>NUCLEOTIDE SEQUENCE [LARGE SCALE GENOMIC DNA]</scope>
    <source>
        <strain evidence="7">JAD2</strain>
    </source>
</reference>
<dbReference type="InterPro" id="IPR023214">
    <property type="entry name" value="HAD_sf"/>
</dbReference>
<dbReference type="Gene3D" id="3.40.50.1000">
    <property type="entry name" value="HAD superfamily/HAD-like"/>
    <property type="match status" value="2"/>
</dbReference>
<dbReference type="PROSITE" id="PS01228">
    <property type="entry name" value="COF_1"/>
    <property type="match status" value="1"/>
</dbReference>
<dbReference type="NCBIfam" id="TIGR01458">
    <property type="entry name" value="HAD-SF-IIA-hyp3"/>
    <property type="match status" value="1"/>
</dbReference>
<dbReference type="PANTHER" id="PTHR19288:SF46">
    <property type="entry name" value="HALOACID DEHALOGENASE-LIKE HYDROLASE DOMAIN-CONTAINING PROTEIN 2"/>
    <property type="match status" value="1"/>
</dbReference>
<dbReference type="Proteomes" id="UP000197025">
    <property type="component" value="Unassembled WGS sequence"/>
</dbReference>
<dbReference type="GO" id="GO:0046872">
    <property type="term" value="F:metal ion binding"/>
    <property type="evidence" value="ECO:0007669"/>
    <property type="project" value="UniProtKB-KW"/>
</dbReference>
<keyword evidence="3" id="KW-0479">Metal-binding</keyword>
<dbReference type="GO" id="GO:0016791">
    <property type="term" value="F:phosphatase activity"/>
    <property type="evidence" value="ECO:0007669"/>
    <property type="project" value="InterPro"/>
</dbReference>
<dbReference type="Pfam" id="PF13242">
    <property type="entry name" value="Hydrolase_like"/>
    <property type="match status" value="1"/>
</dbReference>
<dbReference type="PANTHER" id="PTHR19288">
    <property type="entry name" value="4-NITROPHENYLPHOSPHATASE-RELATED"/>
    <property type="match status" value="1"/>
</dbReference>
<evidence type="ECO:0000256" key="3">
    <source>
        <dbReference type="ARBA" id="ARBA00022723"/>
    </source>
</evidence>
<evidence type="ECO:0000256" key="1">
    <source>
        <dbReference type="ARBA" id="ARBA00001946"/>
    </source>
</evidence>
<organism evidence="6 7">
    <name type="scientific">Thermoflexus hugenholtzii JAD2</name>
    <dbReference type="NCBI Taxonomy" id="877466"/>
    <lineage>
        <taxon>Bacteria</taxon>
        <taxon>Bacillati</taxon>
        <taxon>Chloroflexota</taxon>
        <taxon>Thermoflexia</taxon>
        <taxon>Thermoflexales</taxon>
        <taxon>Thermoflexaceae</taxon>
        <taxon>Thermoflexus</taxon>
    </lineage>
</organism>
<comment type="similarity">
    <text evidence="2">Belongs to the HAD-like hydrolase superfamily.</text>
</comment>
<keyword evidence="7" id="KW-1185">Reference proteome</keyword>
<dbReference type="InParanoid" id="A0A212QX76"/>
<proteinExistence type="inferred from homology"/>
<protein>
    <recommendedName>
        <fullName evidence="5">Haloacid dehalogenase-like hydrolase domain-containing protein 2</fullName>
    </recommendedName>
</protein>
<comment type="cofactor">
    <cofactor evidence="1">
        <name>Mg(2+)</name>
        <dbReference type="ChEBI" id="CHEBI:18420"/>
    </cofactor>
</comment>